<dbReference type="SUPFAM" id="SSF57667">
    <property type="entry name" value="beta-beta-alpha zinc fingers"/>
    <property type="match status" value="3"/>
</dbReference>
<gene>
    <name evidence="9" type="ORF">APLA_LOCUS10998</name>
</gene>
<evidence type="ECO:0000256" key="2">
    <source>
        <dbReference type="ARBA" id="ARBA00022723"/>
    </source>
</evidence>
<evidence type="ECO:0000313" key="9">
    <source>
        <dbReference type="EMBL" id="CAB3245184.1"/>
    </source>
</evidence>
<keyword evidence="3" id="KW-0677">Repeat</keyword>
<keyword evidence="4 7" id="KW-0863">Zinc-finger</keyword>
<dbReference type="InterPro" id="IPR013087">
    <property type="entry name" value="Znf_C2H2_type"/>
</dbReference>
<dbReference type="Pfam" id="PF13894">
    <property type="entry name" value="zf-C2H2_4"/>
    <property type="match status" value="1"/>
</dbReference>
<evidence type="ECO:0000256" key="3">
    <source>
        <dbReference type="ARBA" id="ARBA00022737"/>
    </source>
</evidence>
<comment type="subcellular location">
    <subcellularLocation>
        <location evidence="1">Nucleus</location>
    </subcellularLocation>
</comment>
<feature type="domain" description="C2H2-type" evidence="8">
    <location>
        <begin position="92"/>
        <end position="120"/>
    </location>
</feature>
<dbReference type="AlphaFoldDB" id="A0A8S1ACY4"/>
<feature type="domain" description="C2H2-type" evidence="8">
    <location>
        <begin position="195"/>
        <end position="222"/>
    </location>
</feature>
<dbReference type="EMBL" id="CADEBD010000324">
    <property type="protein sequence ID" value="CAB3245184.1"/>
    <property type="molecule type" value="Genomic_DNA"/>
</dbReference>
<feature type="domain" description="C2H2-type" evidence="8">
    <location>
        <begin position="223"/>
        <end position="250"/>
    </location>
</feature>
<comment type="caution">
    <text evidence="9">The sequence shown here is derived from an EMBL/GenBank/DDBJ whole genome shotgun (WGS) entry which is preliminary data.</text>
</comment>
<reference evidence="9 10" key="1">
    <citation type="submission" date="2020-04" db="EMBL/GenBank/DDBJ databases">
        <authorList>
            <person name="Wallbank WR R."/>
            <person name="Pardo Diaz C."/>
            <person name="Kozak K."/>
            <person name="Martin S."/>
            <person name="Jiggins C."/>
            <person name="Moest M."/>
            <person name="Warren A I."/>
            <person name="Byers J.R.P. K."/>
            <person name="Montejo-Kovacevich G."/>
            <person name="Yen C E."/>
        </authorList>
    </citation>
    <scope>NUCLEOTIDE SEQUENCE [LARGE SCALE GENOMIC DNA]</scope>
</reference>
<dbReference type="SMART" id="SM00355">
    <property type="entry name" value="ZnF_C2H2"/>
    <property type="match status" value="7"/>
</dbReference>
<keyword evidence="2" id="KW-0479">Metal-binding</keyword>
<dbReference type="GO" id="GO:0010468">
    <property type="term" value="P:regulation of gene expression"/>
    <property type="evidence" value="ECO:0007669"/>
    <property type="project" value="UniProtKB-ARBA"/>
</dbReference>
<evidence type="ECO:0000256" key="6">
    <source>
        <dbReference type="ARBA" id="ARBA00023242"/>
    </source>
</evidence>
<dbReference type="PANTHER" id="PTHR24379">
    <property type="entry name" value="KRAB AND ZINC FINGER DOMAIN-CONTAINING"/>
    <property type="match status" value="1"/>
</dbReference>
<dbReference type="GO" id="GO:0005634">
    <property type="term" value="C:nucleus"/>
    <property type="evidence" value="ECO:0007669"/>
    <property type="project" value="UniProtKB-SubCell"/>
</dbReference>
<protein>
    <recommendedName>
        <fullName evidence="8">C2H2-type domain-containing protein</fullName>
    </recommendedName>
</protein>
<sequence>MSVNEDEIEIKVEYYETFDLDPLHDNRDKTTENNLDMNSAVVVGHRNISKEAALGSSVQNNKGVPVADKINAVKERELETLWYKLVTNSRKYVCKFCDRSYTTVQTLRNHVRLKHPSKYQEIKILTITGLRKKKLKCHICTKTFKNILDLGDHIQFHGLNNIQKSCPICHAFFESEMEVSNHVISEHKSLKKIQHTCFICGYSTSKLSHYKQHENTHLQDNKKKCPHCDYSTNYPSNLRIHERIHTNDKPYMCDYGECDYRCATKSALSSHQLKHDKEKNMLYCDKCSYSTVYKYSLKKHIDSHSRNSVRKRL</sequence>
<dbReference type="GO" id="GO:0008270">
    <property type="term" value="F:zinc ion binding"/>
    <property type="evidence" value="ECO:0007669"/>
    <property type="project" value="UniProtKB-KW"/>
</dbReference>
<keyword evidence="6" id="KW-0539">Nucleus</keyword>
<evidence type="ECO:0000259" key="8">
    <source>
        <dbReference type="PROSITE" id="PS50157"/>
    </source>
</evidence>
<dbReference type="PROSITE" id="PS50157">
    <property type="entry name" value="ZINC_FINGER_C2H2_2"/>
    <property type="match status" value="4"/>
</dbReference>
<proteinExistence type="predicted"/>
<evidence type="ECO:0000256" key="1">
    <source>
        <dbReference type="ARBA" id="ARBA00004123"/>
    </source>
</evidence>
<feature type="domain" description="C2H2-type" evidence="8">
    <location>
        <begin position="251"/>
        <end position="280"/>
    </location>
</feature>
<dbReference type="Pfam" id="PF23611">
    <property type="entry name" value="zf-C2H2_16"/>
    <property type="match status" value="1"/>
</dbReference>
<dbReference type="Proteomes" id="UP000494256">
    <property type="component" value="Unassembled WGS sequence"/>
</dbReference>
<dbReference type="OrthoDB" id="2017365at2759"/>
<dbReference type="InterPro" id="IPR056438">
    <property type="entry name" value="Znf-C2H2_CTCF"/>
</dbReference>
<dbReference type="InterPro" id="IPR036236">
    <property type="entry name" value="Znf_C2H2_sf"/>
</dbReference>
<keyword evidence="5" id="KW-0862">Zinc</keyword>
<organism evidence="9 10">
    <name type="scientific">Arctia plantaginis</name>
    <name type="common">Wood tiger moth</name>
    <name type="synonym">Phalaena plantaginis</name>
    <dbReference type="NCBI Taxonomy" id="874455"/>
    <lineage>
        <taxon>Eukaryota</taxon>
        <taxon>Metazoa</taxon>
        <taxon>Ecdysozoa</taxon>
        <taxon>Arthropoda</taxon>
        <taxon>Hexapoda</taxon>
        <taxon>Insecta</taxon>
        <taxon>Pterygota</taxon>
        <taxon>Neoptera</taxon>
        <taxon>Endopterygota</taxon>
        <taxon>Lepidoptera</taxon>
        <taxon>Glossata</taxon>
        <taxon>Ditrysia</taxon>
        <taxon>Noctuoidea</taxon>
        <taxon>Erebidae</taxon>
        <taxon>Arctiinae</taxon>
        <taxon>Arctia</taxon>
    </lineage>
</organism>
<accession>A0A8S1ACY4</accession>
<evidence type="ECO:0000256" key="5">
    <source>
        <dbReference type="ARBA" id="ARBA00022833"/>
    </source>
</evidence>
<evidence type="ECO:0000313" key="10">
    <source>
        <dbReference type="Proteomes" id="UP000494256"/>
    </source>
</evidence>
<dbReference type="PROSITE" id="PS00028">
    <property type="entry name" value="ZINC_FINGER_C2H2_1"/>
    <property type="match status" value="4"/>
</dbReference>
<dbReference type="PANTHER" id="PTHR24379:SF121">
    <property type="entry name" value="C2H2-TYPE DOMAIN-CONTAINING PROTEIN"/>
    <property type="match status" value="1"/>
</dbReference>
<evidence type="ECO:0000256" key="7">
    <source>
        <dbReference type="PROSITE-ProRule" id="PRU00042"/>
    </source>
</evidence>
<name>A0A8S1ACY4_ARCPL</name>
<dbReference type="Gene3D" id="3.30.160.60">
    <property type="entry name" value="Classic Zinc Finger"/>
    <property type="match status" value="4"/>
</dbReference>
<evidence type="ECO:0000256" key="4">
    <source>
        <dbReference type="ARBA" id="ARBA00022771"/>
    </source>
</evidence>